<evidence type="ECO:0000256" key="4">
    <source>
        <dbReference type="ARBA" id="ARBA00023014"/>
    </source>
</evidence>
<dbReference type="Gene3D" id="3.40.950.10">
    <property type="entry name" value="Fe-only Hydrogenase (Larger Subunit), Chain L, domain 3"/>
    <property type="match status" value="2"/>
</dbReference>
<accession>A0AAT9LFT2</accession>
<reference evidence="8" key="2">
    <citation type="journal article" date="2023" name="Biology">
        <title>Prokaryotic Life Associated with Coal-Fire Gas Vents Revealed by Metagenomics.</title>
        <authorList>
            <person name="Kadnikov V.V."/>
            <person name="Mardanov A.V."/>
            <person name="Beletsky A.V."/>
            <person name="Karnachuk O.V."/>
            <person name="Ravin N.V."/>
        </authorList>
    </citation>
    <scope>NUCLEOTIDE SEQUENCE</scope>
    <source>
        <strain evidence="8">Bu02</strain>
    </source>
</reference>
<dbReference type="PANTHER" id="PTHR11615">
    <property type="entry name" value="NITRATE, FORMATE, IRON DEHYDROGENASE"/>
    <property type="match status" value="1"/>
</dbReference>
<evidence type="ECO:0000259" key="7">
    <source>
        <dbReference type="PROSITE" id="PS51656"/>
    </source>
</evidence>
<keyword evidence="1" id="KW-0004">4Fe-4S</keyword>
<protein>
    <submittedName>
        <fullName evidence="8">4Fe-4S binding protein</fullName>
    </submittedName>
</protein>
<sequence length="603" mass="67038">MMPVAFIERVPVKCKDCYKCLRECPVKAIQVERASDSHEMHVKIIEERCILDGRCIAVCPQKAKHPRSDVKAVKTLLSRGHKVAAAIAPSFAALLPLKDPLQLPTILRNMGFSTVSETAVGAEIVARAYHRFFKERKGPLIATACPAIVNLVERHYPDVIPYLAPLVSPAVAHARYLKSIDKDLKVVFIGPCVAKKDEVQRPDSAFSVDVVLTFTELWSWIQEESFCVDSVPSSHFDPPYPDEGRLFPAEGGLLKAAGIHEPPVSRRIVVVSGIENCVELVKHLKRGAGDLDLVELMACSGGCLGGPCAVNDLDVFTRRQRLLSYWESQKLAAKMKRSETILKESEDLAEKGSPPPDASVPELPDTLLFRTYRDRKPREEPVPEEEIRKILAMTGKYSPEDELNCGACGYGSCRDKAVACWKGLADPTMCIPYMRQKAESMANLIVSAIPSAIIVVSREGTIMDANPSFQMLTKKSMEQLNGAPIESLLPDDVVSQIRQVKGDSIYRGSTEFSGRFFDVTIFPEPTQRARVIILTDKTEERKDRERLEKMREETLGRVEQVIRKQMEVAQKIAGLLGETTAETKGSLSQLVRILKRDMEGPTR</sequence>
<evidence type="ECO:0000256" key="3">
    <source>
        <dbReference type="ARBA" id="ARBA00023004"/>
    </source>
</evidence>
<keyword evidence="3" id="KW-0408">Iron</keyword>
<dbReference type="Pfam" id="PF00989">
    <property type="entry name" value="PAS"/>
    <property type="match status" value="1"/>
</dbReference>
<keyword evidence="2" id="KW-0479">Metal-binding</keyword>
<dbReference type="InterPro" id="IPR013767">
    <property type="entry name" value="PAS_fold"/>
</dbReference>
<dbReference type="SMART" id="SM00091">
    <property type="entry name" value="PAS"/>
    <property type="match status" value="1"/>
</dbReference>
<reference evidence="8" key="1">
    <citation type="submission" date="2020-10" db="EMBL/GenBank/DDBJ databases">
        <authorList>
            <person name="Kadnikov V."/>
            <person name="Beletsky A.V."/>
            <person name="Mardanov A.V."/>
            <person name="Karnachuk O.V."/>
            <person name="Ravin N.V."/>
        </authorList>
    </citation>
    <scope>NUCLEOTIDE SEQUENCE</scope>
    <source>
        <strain evidence="8">Bu02</strain>
    </source>
</reference>
<dbReference type="InterPro" id="IPR000014">
    <property type="entry name" value="PAS"/>
</dbReference>
<dbReference type="CDD" id="cd00130">
    <property type="entry name" value="PAS"/>
    <property type="match status" value="1"/>
</dbReference>
<dbReference type="EMBL" id="CP062796">
    <property type="protein sequence ID" value="QUL99018.1"/>
    <property type="molecule type" value="Genomic_DNA"/>
</dbReference>
<dbReference type="Pfam" id="PF12838">
    <property type="entry name" value="Fer4_7"/>
    <property type="match status" value="1"/>
</dbReference>
<evidence type="ECO:0000256" key="2">
    <source>
        <dbReference type="ARBA" id="ARBA00022723"/>
    </source>
</evidence>
<dbReference type="KEGG" id="fcz:IMF26_02820"/>
<dbReference type="SUPFAM" id="SSF54862">
    <property type="entry name" value="4Fe-4S ferredoxins"/>
    <property type="match status" value="1"/>
</dbReference>
<dbReference type="AlphaFoldDB" id="A0AAT9LFT2"/>
<keyword evidence="4" id="KW-0411">Iron-sulfur</keyword>
<dbReference type="PROSITE" id="PS51656">
    <property type="entry name" value="4FE4S"/>
    <property type="match status" value="1"/>
</dbReference>
<dbReference type="GO" id="GO:0051539">
    <property type="term" value="F:4 iron, 4 sulfur cluster binding"/>
    <property type="evidence" value="ECO:0007669"/>
    <property type="project" value="UniProtKB-KW"/>
</dbReference>
<evidence type="ECO:0000259" key="5">
    <source>
        <dbReference type="PROSITE" id="PS50112"/>
    </source>
</evidence>
<dbReference type="InterPro" id="IPR050340">
    <property type="entry name" value="Cytosolic_Fe-S_CAF"/>
</dbReference>
<dbReference type="Gene3D" id="3.30.450.20">
    <property type="entry name" value="PAS domain"/>
    <property type="match status" value="1"/>
</dbReference>
<dbReference type="Gene3D" id="1.10.15.40">
    <property type="entry name" value="Electron transport complex subunit B, putative Fe-S cluster"/>
    <property type="match status" value="1"/>
</dbReference>
<dbReference type="InterPro" id="IPR004108">
    <property type="entry name" value="Fe_hydrogenase_lsu_C"/>
</dbReference>
<feature type="domain" description="PAS" evidence="5">
    <location>
        <begin position="438"/>
        <end position="492"/>
    </location>
</feature>
<evidence type="ECO:0000259" key="6">
    <source>
        <dbReference type="PROSITE" id="PS51379"/>
    </source>
</evidence>
<dbReference type="InterPro" id="IPR017900">
    <property type="entry name" value="4Fe4S_Fe_S_CS"/>
</dbReference>
<dbReference type="Pfam" id="PF02906">
    <property type="entry name" value="Fe_hyd_lg_C"/>
    <property type="match status" value="1"/>
</dbReference>
<organism evidence="8">
    <name type="scientific">Candidatus Fermentithermobacillus carboniphilus</name>
    <dbReference type="NCBI Taxonomy" id="3085328"/>
    <lineage>
        <taxon>Bacteria</taxon>
        <taxon>Bacillati</taxon>
        <taxon>Bacillota</taxon>
        <taxon>Candidatus Fermentithermobacillia</taxon>
        <taxon>Candidatus Fermentithermobacillales</taxon>
        <taxon>Candidatus Fermentithermobacillaceae</taxon>
        <taxon>Candidatus Fermentithermobacillus</taxon>
    </lineage>
</organism>
<dbReference type="InterPro" id="IPR035965">
    <property type="entry name" value="PAS-like_dom_sf"/>
</dbReference>
<dbReference type="Gene3D" id="3.30.70.20">
    <property type="match status" value="1"/>
</dbReference>
<dbReference type="Gene3D" id="3.40.50.1780">
    <property type="match status" value="2"/>
</dbReference>
<dbReference type="NCBIfam" id="TIGR00229">
    <property type="entry name" value="sensory_box"/>
    <property type="match status" value="1"/>
</dbReference>
<dbReference type="GO" id="GO:0006355">
    <property type="term" value="P:regulation of DNA-templated transcription"/>
    <property type="evidence" value="ECO:0007669"/>
    <property type="project" value="InterPro"/>
</dbReference>
<dbReference type="InterPro" id="IPR017896">
    <property type="entry name" value="4Fe4S_Fe-S-bd"/>
</dbReference>
<proteinExistence type="predicted"/>
<feature type="domain" description="4Fe-4S ferredoxin-type" evidence="6">
    <location>
        <begin position="40"/>
        <end position="69"/>
    </location>
</feature>
<feature type="domain" description="4Fe-4S ferredoxin-type" evidence="6">
    <location>
        <begin position="5"/>
        <end position="34"/>
    </location>
</feature>
<dbReference type="GO" id="GO:0046872">
    <property type="term" value="F:metal ion binding"/>
    <property type="evidence" value="ECO:0007669"/>
    <property type="project" value="UniProtKB-KW"/>
</dbReference>
<evidence type="ECO:0000313" key="8">
    <source>
        <dbReference type="EMBL" id="QUL99018.1"/>
    </source>
</evidence>
<name>A0AAT9LFT2_9FIRM</name>
<evidence type="ECO:0000256" key="1">
    <source>
        <dbReference type="ARBA" id="ARBA00022485"/>
    </source>
</evidence>
<dbReference type="PROSITE" id="PS50112">
    <property type="entry name" value="PAS"/>
    <property type="match status" value="1"/>
</dbReference>
<dbReference type="InterPro" id="IPR009016">
    <property type="entry name" value="Fe_hydrogenase"/>
</dbReference>
<feature type="domain" description="4Fe-4S" evidence="7">
    <location>
        <begin position="385"/>
        <end position="447"/>
    </location>
</feature>
<dbReference type="PROSITE" id="PS51379">
    <property type="entry name" value="4FE4S_FER_2"/>
    <property type="match status" value="2"/>
</dbReference>
<dbReference type="SUPFAM" id="SSF53920">
    <property type="entry name" value="Fe-only hydrogenase"/>
    <property type="match status" value="1"/>
</dbReference>
<dbReference type="Pfam" id="PF04060">
    <property type="entry name" value="FeS"/>
    <property type="match status" value="1"/>
</dbReference>
<gene>
    <name evidence="8" type="ORF">IMF26_02820</name>
</gene>
<dbReference type="InterPro" id="IPR007202">
    <property type="entry name" value="4Fe-4S_dom"/>
</dbReference>
<dbReference type="PROSITE" id="PS00198">
    <property type="entry name" value="4FE4S_FER_1"/>
    <property type="match status" value="1"/>
</dbReference>
<dbReference type="SUPFAM" id="SSF55785">
    <property type="entry name" value="PYP-like sensor domain (PAS domain)"/>
    <property type="match status" value="1"/>
</dbReference>